<dbReference type="InterPro" id="IPR037026">
    <property type="entry name" value="Vgr_OB-fold_dom_sf"/>
</dbReference>
<dbReference type="SUPFAM" id="SSF69255">
    <property type="entry name" value="gp5 N-terminal domain-like"/>
    <property type="match status" value="1"/>
</dbReference>
<reference evidence="2" key="2">
    <citation type="journal article" date="2022" name="Microbiol. Resour. Announc.">
        <title>Metagenome Sequencing to Explore Phylogenomics of Terrestrial Cyanobacteria.</title>
        <authorList>
            <person name="Ward R.D."/>
            <person name="Stajich J.E."/>
            <person name="Johansen J.R."/>
            <person name="Huntemann M."/>
            <person name="Clum A."/>
            <person name="Foster B."/>
            <person name="Foster B."/>
            <person name="Roux S."/>
            <person name="Palaniappan K."/>
            <person name="Varghese N."/>
            <person name="Mukherjee S."/>
            <person name="Reddy T.B.K."/>
            <person name="Daum C."/>
            <person name="Copeland A."/>
            <person name="Chen I.A."/>
            <person name="Ivanova N.N."/>
            <person name="Kyrpides N.C."/>
            <person name="Shapiro N."/>
            <person name="Eloe-Fadrosh E.A."/>
            <person name="Pietrasiak N."/>
        </authorList>
    </citation>
    <scope>NUCLEOTIDE SEQUENCE</scope>
    <source>
        <strain evidence="2">HA4357-MV3</strain>
    </source>
</reference>
<dbReference type="AlphaFoldDB" id="A0A9E3HBZ5"/>
<name>A0A9E3HBZ5_9NOST</name>
<protein>
    <submittedName>
        <fullName evidence="2">Phage tail protein</fullName>
    </submittedName>
</protein>
<feature type="domain" description="Gp5/Type VI secretion system Vgr protein OB-fold" evidence="1">
    <location>
        <begin position="25"/>
        <end position="103"/>
    </location>
</feature>
<gene>
    <name evidence="2" type="ORF">KME28_22780</name>
</gene>
<comment type="caution">
    <text evidence="2">The sequence shown here is derived from an EMBL/GenBank/DDBJ whole genome shotgun (WGS) entry which is preliminary data.</text>
</comment>
<evidence type="ECO:0000313" key="3">
    <source>
        <dbReference type="Proteomes" id="UP000813215"/>
    </source>
</evidence>
<dbReference type="InterPro" id="IPR006531">
    <property type="entry name" value="Gp5/Vgr_OB"/>
</dbReference>
<sequence>MIDVSLLANLLHSDDQGSRFYGVTVGIVTNNKDPESLGRVKVRFPWLWDEQKNIGVDSHWARVVTPMAGNDRGLYFLPEVEDEVLVAFEHGLVEFPYILGGLWNGKDRQPENNNNGQNNKRTIKSRSGHIISFDDTKNKGKIEIIDASGNNSITISTDDNAIAIVCRTGKLKLSAQGIEISSGGGIDIKAKGKLNINGSVVNIN</sequence>
<organism evidence="2 3">
    <name type="scientific">Pelatocladus maniniholoensis HA4357-MV3</name>
    <dbReference type="NCBI Taxonomy" id="1117104"/>
    <lineage>
        <taxon>Bacteria</taxon>
        <taxon>Bacillati</taxon>
        <taxon>Cyanobacteriota</taxon>
        <taxon>Cyanophyceae</taxon>
        <taxon>Nostocales</taxon>
        <taxon>Nostocaceae</taxon>
        <taxon>Pelatocladus</taxon>
    </lineage>
</organism>
<dbReference type="Gene3D" id="3.10.450.190">
    <property type="match status" value="1"/>
</dbReference>
<dbReference type="Proteomes" id="UP000813215">
    <property type="component" value="Unassembled WGS sequence"/>
</dbReference>
<dbReference type="Pfam" id="PF04717">
    <property type="entry name" value="Phage_base_V"/>
    <property type="match status" value="1"/>
</dbReference>
<dbReference type="SUPFAM" id="SSF69349">
    <property type="entry name" value="Phage fibre proteins"/>
    <property type="match status" value="1"/>
</dbReference>
<evidence type="ECO:0000313" key="2">
    <source>
        <dbReference type="EMBL" id="MBW4434461.1"/>
    </source>
</evidence>
<evidence type="ECO:0000259" key="1">
    <source>
        <dbReference type="Pfam" id="PF04717"/>
    </source>
</evidence>
<accession>A0A9E3HBZ5</accession>
<dbReference type="EMBL" id="JAHHHW010000131">
    <property type="protein sequence ID" value="MBW4434461.1"/>
    <property type="molecule type" value="Genomic_DNA"/>
</dbReference>
<reference evidence="2" key="1">
    <citation type="submission" date="2021-05" db="EMBL/GenBank/DDBJ databases">
        <authorList>
            <person name="Pietrasiak N."/>
            <person name="Ward R."/>
            <person name="Stajich J.E."/>
            <person name="Kurbessoian T."/>
        </authorList>
    </citation>
    <scope>NUCLEOTIDE SEQUENCE</scope>
    <source>
        <strain evidence="2">HA4357-MV3</strain>
    </source>
</reference>
<proteinExistence type="predicted"/>
<dbReference type="Gene3D" id="2.40.50.230">
    <property type="entry name" value="Gp5 N-terminal domain"/>
    <property type="match status" value="1"/>
</dbReference>